<dbReference type="GO" id="GO:0005524">
    <property type="term" value="F:ATP binding"/>
    <property type="evidence" value="ECO:0007669"/>
    <property type="project" value="InterPro"/>
</dbReference>
<evidence type="ECO:0000313" key="2">
    <source>
        <dbReference type="EMBL" id="CAB4134605.1"/>
    </source>
</evidence>
<name>A0A6J5LK74_9CAUD</name>
<dbReference type="InterPro" id="IPR010921">
    <property type="entry name" value="Trp_repressor/repl_initiator"/>
</dbReference>
<sequence length="131" mass="16130">MNEIIEKLEVFIQRDRLDRKSRQRKIVYKRAYVMYVLRNQLLTFQEIADRFNVTHPTVLYWSNMVKFYLHESKDKVYIDHVQEYLQAFEGTKYTPEYRNLKEEVLNCTSTYELKLIKERIRENKYSNDTCN</sequence>
<dbReference type="GO" id="GO:0006270">
    <property type="term" value="P:DNA replication initiation"/>
    <property type="evidence" value="ECO:0007669"/>
    <property type="project" value="InterPro"/>
</dbReference>
<proteinExistence type="predicted"/>
<dbReference type="SUPFAM" id="SSF48295">
    <property type="entry name" value="TrpR-like"/>
    <property type="match status" value="1"/>
</dbReference>
<gene>
    <name evidence="2" type="ORF">UFOVP280_28</name>
</gene>
<organism evidence="2">
    <name type="scientific">uncultured Caudovirales phage</name>
    <dbReference type="NCBI Taxonomy" id="2100421"/>
    <lineage>
        <taxon>Viruses</taxon>
        <taxon>Duplodnaviria</taxon>
        <taxon>Heunggongvirae</taxon>
        <taxon>Uroviricota</taxon>
        <taxon>Caudoviricetes</taxon>
        <taxon>Peduoviridae</taxon>
        <taxon>Maltschvirus</taxon>
        <taxon>Maltschvirus maltsch</taxon>
    </lineage>
</organism>
<dbReference type="Pfam" id="PF08299">
    <property type="entry name" value="Bac_DnaA_C"/>
    <property type="match status" value="1"/>
</dbReference>
<protein>
    <submittedName>
        <fullName evidence="2">Chromosomal replication initiator, DnaA C-terminal</fullName>
    </submittedName>
</protein>
<dbReference type="GO" id="GO:0043565">
    <property type="term" value="F:sequence-specific DNA binding"/>
    <property type="evidence" value="ECO:0007669"/>
    <property type="project" value="InterPro"/>
</dbReference>
<dbReference type="EMBL" id="LR796288">
    <property type="protein sequence ID" value="CAB4134605.1"/>
    <property type="molecule type" value="Genomic_DNA"/>
</dbReference>
<evidence type="ECO:0000259" key="1">
    <source>
        <dbReference type="Pfam" id="PF08299"/>
    </source>
</evidence>
<dbReference type="InterPro" id="IPR013159">
    <property type="entry name" value="DnaA_C"/>
</dbReference>
<feature type="domain" description="Chromosomal replication initiator DnaA C-terminal" evidence="1">
    <location>
        <begin position="12"/>
        <end position="60"/>
    </location>
</feature>
<dbReference type="Gene3D" id="1.10.1750.10">
    <property type="match status" value="1"/>
</dbReference>
<reference evidence="2" key="1">
    <citation type="submission" date="2020-04" db="EMBL/GenBank/DDBJ databases">
        <authorList>
            <person name="Chiriac C."/>
            <person name="Salcher M."/>
            <person name="Ghai R."/>
            <person name="Kavagutti S V."/>
        </authorList>
    </citation>
    <scope>NUCLEOTIDE SEQUENCE</scope>
</reference>
<dbReference type="GO" id="GO:0006275">
    <property type="term" value="P:regulation of DNA replication"/>
    <property type="evidence" value="ECO:0007669"/>
    <property type="project" value="InterPro"/>
</dbReference>
<accession>A0A6J5LK74</accession>